<dbReference type="EMBL" id="HBUF01377984">
    <property type="protein sequence ID" value="CAG6729150.1"/>
    <property type="molecule type" value="Transcribed_RNA"/>
</dbReference>
<dbReference type="EMBL" id="HBUF01203997">
    <property type="protein sequence ID" value="CAG6662924.1"/>
    <property type="molecule type" value="Transcribed_RNA"/>
</dbReference>
<accession>A0A8D9DVU5</accession>
<protein>
    <submittedName>
        <fullName evidence="1">Uncharacterized protein</fullName>
    </submittedName>
</protein>
<dbReference type="EMBL" id="HBUF01203995">
    <property type="protein sequence ID" value="CAG6662918.1"/>
    <property type="molecule type" value="Transcribed_RNA"/>
</dbReference>
<dbReference type="EMBL" id="HBUF01203996">
    <property type="protein sequence ID" value="CAG6662921.1"/>
    <property type="molecule type" value="Transcribed_RNA"/>
</dbReference>
<sequence length="99" mass="11559">MELLIRDKEIEMSNEIEKMARNLTMLTVDNKEIVGNTERVNNMERVNNTEIVKIVEIKIDRMAVKSEKIEAIAMEEIEIEAIDIRETNKIDRTVTNLNQ</sequence>
<dbReference type="EMBL" id="HBUF01377983">
    <property type="protein sequence ID" value="CAG6729147.1"/>
    <property type="molecule type" value="Transcribed_RNA"/>
</dbReference>
<dbReference type="EMBL" id="HBUF01029312">
    <property type="protein sequence ID" value="CAG6614088.1"/>
    <property type="molecule type" value="Transcribed_RNA"/>
</dbReference>
<dbReference type="EMBL" id="HBUF01203993">
    <property type="protein sequence ID" value="CAG6662912.1"/>
    <property type="molecule type" value="Transcribed_RNA"/>
</dbReference>
<dbReference type="EMBL" id="HBUF01029309">
    <property type="protein sequence ID" value="CAG6614079.1"/>
    <property type="molecule type" value="Transcribed_RNA"/>
</dbReference>
<dbReference type="EMBL" id="HBUF01203998">
    <property type="protein sequence ID" value="CAG6662927.1"/>
    <property type="molecule type" value="Transcribed_RNA"/>
</dbReference>
<dbReference type="AlphaFoldDB" id="A0A8D9DVU5"/>
<dbReference type="EMBL" id="HBUF01029310">
    <property type="protein sequence ID" value="CAG6614082.1"/>
    <property type="molecule type" value="Transcribed_RNA"/>
</dbReference>
<evidence type="ECO:0000313" key="1">
    <source>
        <dbReference type="EMBL" id="CAG6729150.1"/>
    </source>
</evidence>
<reference evidence="1" key="1">
    <citation type="submission" date="2021-05" db="EMBL/GenBank/DDBJ databases">
        <authorList>
            <person name="Alioto T."/>
            <person name="Alioto T."/>
            <person name="Gomez Garrido J."/>
        </authorList>
    </citation>
    <scope>NUCLEOTIDE SEQUENCE</scope>
</reference>
<proteinExistence type="predicted"/>
<organism evidence="1">
    <name type="scientific">Cacopsylla melanoneura</name>
    <dbReference type="NCBI Taxonomy" id="428564"/>
    <lineage>
        <taxon>Eukaryota</taxon>
        <taxon>Metazoa</taxon>
        <taxon>Ecdysozoa</taxon>
        <taxon>Arthropoda</taxon>
        <taxon>Hexapoda</taxon>
        <taxon>Insecta</taxon>
        <taxon>Pterygota</taxon>
        <taxon>Neoptera</taxon>
        <taxon>Paraneoptera</taxon>
        <taxon>Hemiptera</taxon>
        <taxon>Sternorrhyncha</taxon>
        <taxon>Psylloidea</taxon>
        <taxon>Psyllidae</taxon>
        <taxon>Psyllinae</taxon>
        <taxon>Cacopsylla</taxon>
    </lineage>
</organism>
<name>A0A8D9DVU5_9HEMI</name>
<dbReference type="EMBL" id="HBUF01029311">
    <property type="protein sequence ID" value="CAG6614085.1"/>
    <property type="molecule type" value="Transcribed_RNA"/>
</dbReference>
<dbReference type="EMBL" id="HBUF01203994">
    <property type="protein sequence ID" value="CAG6662915.1"/>
    <property type="molecule type" value="Transcribed_RNA"/>
</dbReference>